<dbReference type="EMBL" id="BARV01026219">
    <property type="protein sequence ID" value="GAI38437.1"/>
    <property type="molecule type" value="Genomic_DNA"/>
</dbReference>
<organism evidence="2">
    <name type="scientific">marine sediment metagenome</name>
    <dbReference type="NCBI Taxonomy" id="412755"/>
    <lineage>
        <taxon>unclassified sequences</taxon>
        <taxon>metagenomes</taxon>
        <taxon>ecological metagenomes</taxon>
    </lineage>
</organism>
<dbReference type="InterPro" id="IPR035940">
    <property type="entry name" value="CAP_sf"/>
</dbReference>
<dbReference type="PANTHER" id="PTHR31157:SF1">
    <property type="entry name" value="SCP DOMAIN-CONTAINING PROTEIN"/>
    <property type="match status" value="1"/>
</dbReference>
<dbReference type="PANTHER" id="PTHR31157">
    <property type="entry name" value="SCP DOMAIN-CONTAINING PROTEIN"/>
    <property type="match status" value="1"/>
</dbReference>
<feature type="domain" description="SCP" evidence="1">
    <location>
        <begin position="55"/>
        <end position="141"/>
    </location>
</feature>
<dbReference type="AlphaFoldDB" id="X1N334"/>
<sequence>MYSLRKSVLNAILASSLKLILILNPALPTSHVYAQKKKVPYKKPTVTEIETSLFELVNKARIERSIPPLRLSKELCSLARKHSKDMASHEKLSHLSTSGKTYTERLLEEGFYFISHGENVASSDSFLAEFIHQKLMESTEHR</sequence>
<dbReference type="InterPro" id="IPR014044">
    <property type="entry name" value="CAP_dom"/>
</dbReference>
<dbReference type="SUPFAM" id="SSF55797">
    <property type="entry name" value="PR-1-like"/>
    <property type="match status" value="1"/>
</dbReference>
<dbReference type="Pfam" id="PF00188">
    <property type="entry name" value="CAP"/>
    <property type="match status" value="1"/>
</dbReference>
<evidence type="ECO:0000313" key="2">
    <source>
        <dbReference type="EMBL" id="GAI38437.1"/>
    </source>
</evidence>
<reference evidence="2" key="1">
    <citation type="journal article" date="2014" name="Front. Microbiol.">
        <title>High frequency of phylogenetically diverse reductive dehalogenase-homologous genes in deep subseafloor sedimentary metagenomes.</title>
        <authorList>
            <person name="Kawai M."/>
            <person name="Futagami T."/>
            <person name="Toyoda A."/>
            <person name="Takaki Y."/>
            <person name="Nishi S."/>
            <person name="Hori S."/>
            <person name="Arai W."/>
            <person name="Tsubouchi T."/>
            <person name="Morono Y."/>
            <person name="Uchiyama I."/>
            <person name="Ito T."/>
            <person name="Fujiyama A."/>
            <person name="Inagaki F."/>
            <person name="Takami H."/>
        </authorList>
    </citation>
    <scope>NUCLEOTIDE SEQUENCE</scope>
    <source>
        <strain evidence="2">Expedition CK06-06</strain>
    </source>
</reference>
<gene>
    <name evidence="2" type="ORF">S06H3_42407</name>
</gene>
<dbReference type="CDD" id="cd05379">
    <property type="entry name" value="CAP_bacterial"/>
    <property type="match status" value="1"/>
</dbReference>
<name>X1N334_9ZZZZ</name>
<evidence type="ECO:0000259" key="1">
    <source>
        <dbReference type="Pfam" id="PF00188"/>
    </source>
</evidence>
<comment type="caution">
    <text evidence="2">The sequence shown here is derived from an EMBL/GenBank/DDBJ whole genome shotgun (WGS) entry which is preliminary data.</text>
</comment>
<dbReference type="Gene3D" id="3.40.33.10">
    <property type="entry name" value="CAP"/>
    <property type="match status" value="1"/>
</dbReference>
<protein>
    <recommendedName>
        <fullName evidence="1">SCP domain-containing protein</fullName>
    </recommendedName>
</protein>
<feature type="non-terminal residue" evidence="2">
    <location>
        <position position="142"/>
    </location>
</feature>
<accession>X1N334</accession>
<proteinExistence type="predicted"/>